<protein>
    <submittedName>
        <fullName evidence="2">Uncharacterized protein</fullName>
    </submittedName>
</protein>
<proteinExistence type="predicted"/>
<organism evidence="2 3">
    <name type="scientific">Pseudocercospora fijiensis (strain CIRAD86)</name>
    <name type="common">Black leaf streak disease fungus</name>
    <name type="synonym">Mycosphaerella fijiensis</name>
    <dbReference type="NCBI Taxonomy" id="383855"/>
    <lineage>
        <taxon>Eukaryota</taxon>
        <taxon>Fungi</taxon>
        <taxon>Dikarya</taxon>
        <taxon>Ascomycota</taxon>
        <taxon>Pezizomycotina</taxon>
        <taxon>Dothideomycetes</taxon>
        <taxon>Dothideomycetidae</taxon>
        <taxon>Mycosphaerellales</taxon>
        <taxon>Mycosphaerellaceae</taxon>
        <taxon>Pseudocercospora</taxon>
    </lineage>
</organism>
<name>M3AIT3_PSEFD</name>
<evidence type="ECO:0000256" key="1">
    <source>
        <dbReference type="SAM" id="MobiDB-lite"/>
    </source>
</evidence>
<dbReference type="AlphaFoldDB" id="M3AIT3"/>
<dbReference type="VEuPathDB" id="FungiDB:MYCFIDRAFT_179948"/>
<feature type="region of interest" description="Disordered" evidence="1">
    <location>
        <begin position="78"/>
        <end position="108"/>
    </location>
</feature>
<gene>
    <name evidence="2" type="ORF">MYCFIDRAFT_179948</name>
</gene>
<keyword evidence="3" id="KW-1185">Reference proteome</keyword>
<dbReference type="RefSeq" id="XP_007932133.1">
    <property type="nucleotide sequence ID" value="XM_007933942.1"/>
</dbReference>
<dbReference type="Proteomes" id="UP000016932">
    <property type="component" value="Unassembled WGS sequence"/>
</dbReference>
<reference evidence="2 3" key="1">
    <citation type="journal article" date="2012" name="PLoS Pathog.">
        <title>Diverse lifestyles and strategies of plant pathogenesis encoded in the genomes of eighteen Dothideomycetes fungi.</title>
        <authorList>
            <person name="Ohm R.A."/>
            <person name="Feau N."/>
            <person name="Henrissat B."/>
            <person name="Schoch C.L."/>
            <person name="Horwitz B.A."/>
            <person name="Barry K.W."/>
            <person name="Condon B.J."/>
            <person name="Copeland A.C."/>
            <person name="Dhillon B."/>
            <person name="Glaser F."/>
            <person name="Hesse C.N."/>
            <person name="Kosti I."/>
            <person name="LaButti K."/>
            <person name="Lindquist E.A."/>
            <person name="Lucas S."/>
            <person name="Salamov A.A."/>
            <person name="Bradshaw R.E."/>
            <person name="Ciuffetti L."/>
            <person name="Hamelin R.C."/>
            <person name="Kema G.H.J."/>
            <person name="Lawrence C."/>
            <person name="Scott J.A."/>
            <person name="Spatafora J.W."/>
            <person name="Turgeon B.G."/>
            <person name="de Wit P.J.G.M."/>
            <person name="Zhong S."/>
            <person name="Goodwin S.B."/>
            <person name="Grigoriev I.V."/>
        </authorList>
    </citation>
    <scope>NUCLEOTIDE SEQUENCE [LARGE SCALE GENOMIC DNA]</scope>
    <source>
        <strain evidence="2 3">CIRAD86</strain>
    </source>
</reference>
<dbReference type="HOGENOM" id="CLU_2198090_0_0_1"/>
<sequence>MSLLIACGVQLSRSLGEVLRNKVAASASSAFGSQIFNRAPTCALLISPSPSLRRLTVARGTVQIDTTPDEWKTIANATTTPPHQVKPELASNTTTRLRPAANYSMRHP</sequence>
<dbReference type="GeneID" id="19334243"/>
<dbReference type="EMBL" id="KB446566">
    <property type="protein sequence ID" value="EME77377.1"/>
    <property type="molecule type" value="Genomic_DNA"/>
</dbReference>
<evidence type="ECO:0000313" key="3">
    <source>
        <dbReference type="Proteomes" id="UP000016932"/>
    </source>
</evidence>
<evidence type="ECO:0000313" key="2">
    <source>
        <dbReference type="EMBL" id="EME77377.1"/>
    </source>
</evidence>
<accession>M3AIT3</accession>
<dbReference type="KEGG" id="pfj:MYCFIDRAFT_179948"/>